<name>A0A1H8SCW9_9PSEU</name>
<evidence type="ECO:0000256" key="11">
    <source>
        <dbReference type="SAM" id="Phobius"/>
    </source>
</evidence>
<dbReference type="InterPro" id="IPR003661">
    <property type="entry name" value="HisK_dim/P_dom"/>
</dbReference>
<dbReference type="Pfam" id="PF00512">
    <property type="entry name" value="HisKA"/>
    <property type="match status" value="1"/>
</dbReference>
<dbReference type="InterPro" id="IPR005467">
    <property type="entry name" value="His_kinase_dom"/>
</dbReference>
<dbReference type="AlphaFoldDB" id="A0A1H8SCW9"/>
<dbReference type="PANTHER" id="PTHR45436">
    <property type="entry name" value="SENSOR HISTIDINE KINASE YKOH"/>
    <property type="match status" value="1"/>
</dbReference>
<dbReference type="SMART" id="SM00304">
    <property type="entry name" value="HAMP"/>
    <property type="match status" value="1"/>
</dbReference>
<dbReference type="PANTHER" id="PTHR45436:SF5">
    <property type="entry name" value="SENSOR HISTIDINE KINASE TRCS"/>
    <property type="match status" value="1"/>
</dbReference>
<dbReference type="PRINTS" id="PR00344">
    <property type="entry name" value="BCTRLSENSOR"/>
</dbReference>
<dbReference type="InterPro" id="IPR003660">
    <property type="entry name" value="HAMP_dom"/>
</dbReference>
<dbReference type="InterPro" id="IPR003594">
    <property type="entry name" value="HATPase_dom"/>
</dbReference>
<feature type="domain" description="Histidine kinase" evidence="12">
    <location>
        <begin position="243"/>
        <end position="448"/>
    </location>
</feature>
<dbReference type="CDD" id="cd00082">
    <property type="entry name" value="HisKA"/>
    <property type="match status" value="1"/>
</dbReference>
<evidence type="ECO:0000313" key="14">
    <source>
        <dbReference type="EMBL" id="SEO76108.1"/>
    </source>
</evidence>
<feature type="domain" description="HAMP" evidence="13">
    <location>
        <begin position="182"/>
        <end position="235"/>
    </location>
</feature>
<dbReference type="Pfam" id="PF02518">
    <property type="entry name" value="HATPase_c"/>
    <property type="match status" value="1"/>
</dbReference>
<dbReference type="SUPFAM" id="SSF47384">
    <property type="entry name" value="Homodimeric domain of signal transducing histidine kinase"/>
    <property type="match status" value="1"/>
</dbReference>
<keyword evidence="6 11" id="KW-0812">Transmembrane</keyword>
<keyword evidence="15" id="KW-1185">Reference proteome</keyword>
<keyword evidence="5" id="KW-0808">Transferase</keyword>
<dbReference type="GO" id="GO:0005886">
    <property type="term" value="C:plasma membrane"/>
    <property type="evidence" value="ECO:0007669"/>
    <property type="project" value="UniProtKB-SubCell"/>
</dbReference>
<dbReference type="PROSITE" id="PS50109">
    <property type="entry name" value="HIS_KIN"/>
    <property type="match status" value="1"/>
</dbReference>
<dbReference type="SMART" id="SM00388">
    <property type="entry name" value="HisKA"/>
    <property type="match status" value="1"/>
</dbReference>
<accession>A0A1H8SCW9</accession>
<dbReference type="SUPFAM" id="SSF158472">
    <property type="entry name" value="HAMP domain-like"/>
    <property type="match status" value="1"/>
</dbReference>
<comment type="subcellular location">
    <subcellularLocation>
        <location evidence="2">Cell membrane</location>
    </subcellularLocation>
</comment>
<dbReference type="SMART" id="SM00387">
    <property type="entry name" value="HATPase_c"/>
    <property type="match status" value="1"/>
</dbReference>
<dbReference type="SUPFAM" id="SSF55874">
    <property type="entry name" value="ATPase domain of HSP90 chaperone/DNA topoisomerase II/histidine kinase"/>
    <property type="match status" value="1"/>
</dbReference>
<evidence type="ECO:0000256" key="10">
    <source>
        <dbReference type="ARBA" id="ARBA00023136"/>
    </source>
</evidence>
<evidence type="ECO:0000256" key="5">
    <source>
        <dbReference type="ARBA" id="ARBA00022679"/>
    </source>
</evidence>
<dbReference type="Gene3D" id="6.10.340.10">
    <property type="match status" value="1"/>
</dbReference>
<dbReference type="PROSITE" id="PS50885">
    <property type="entry name" value="HAMP"/>
    <property type="match status" value="1"/>
</dbReference>
<dbReference type="Gene3D" id="1.10.287.130">
    <property type="match status" value="1"/>
</dbReference>
<dbReference type="Pfam" id="PF00672">
    <property type="entry name" value="HAMP"/>
    <property type="match status" value="1"/>
</dbReference>
<dbReference type="Proteomes" id="UP000198582">
    <property type="component" value="Unassembled WGS sequence"/>
</dbReference>
<evidence type="ECO:0000256" key="4">
    <source>
        <dbReference type="ARBA" id="ARBA00022553"/>
    </source>
</evidence>
<proteinExistence type="predicted"/>
<dbReference type="Gene3D" id="3.30.565.10">
    <property type="entry name" value="Histidine kinase-like ATPase, C-terminal domain"/>
    <property type="match status" value="1"/>
</dbReference>
<evidence type="ECO:0000256" key="1">
    <source>
        <dbReference type="ARBA" id="ARBA00000085"/>
    </source>
</evidence>
<gene>
    <name evidence="14" type="ORF">SAMN04489732_10226</name>
</gene>
<dbReference type="InterPro" id="IPR004358">
    <property type="entry name" value="Sig_transdc_His_kin-like_C"/>
</dbReference>
<dbReference type="RefSeq" id="WP_091613056.1">
    <property type="nucleotide sequence ID" value="NZ_FOEF01000002.1"/>
</dbReference>
<feature type="transmembrane region" description="Helical" evidence="11">
    <location>
        <begin position="162"/>
        <end position="181"/>
    </location>
</feature>
<dbReference type="EMBL" id="FOEF01000002">
    <property type="protein sequence ID" value="SEO76108.1"/>
    <property type="molecule type" value="Genomic_DNA"/>
</dbReference>
<evidence type="ECO:0000313" key="15">
    <source>
        <dbReference type="Proteomes" id="UP000198582"/>
    </source>
</evidence>
<evidence type="ECO:0000256" key="2">
    <source>
        <dbReference type="ARBA" id="ARBA00004236"/>
    </source>
</evidence>
<dbReference type="InterPro" id="IPR050428">
    <property type="entry name" value="TCS_sensor_his_kinase"/>
</dbReference>
<evidence type="ECO:0000256" key="7">
    <source>
        <dbReference type="ARBA" id="ARBA00022777"/>
    </source>
</evidence>
<dbReference type="GO" id="GO:0000155">
    <property type="term" value="F:phosphorelay sensor kinase activity"/>
    <property type="evidence" value="ECO:0007669"/>
    <property type="project" value="InterPro"/>
</dbReference>
<evidence type="ECO:0000256" key="3">
    <source>
        <dbReference type="ARBA" id="ARBA00012438"/>
    </source>
</evidence>
<sequence>MNLRSKLAFALAGVGAATAILVGVFSYQTASARISEELDRSLLTSSSEVAAGATQVLAPSPLTRGPDDNDHDEAQPMVAQAIAPDGSVRPIGGRPVRLAVGAADRALAATGAPGSRGYEDLTVPPDDYRVITVALGPGRGAIQLGIDVDETRHVLQDLATRIAGLSVVVLLGAALAGWLIARQITRRLVRLTRVTEQVSAGRQLDVTVPTGGRDEVARLAASFDRMLGRLASAREDQERLVQDVAHELRTPLTSLRTNASVLRRFDELPATARGRLVDDVDGETRELTHLVDELVELATRHQDEEEAAPVELGAIAERAAERVRRRSGRTVVVDADGTRLNGRAKGLERAVSNLLENAVKFDAGAGPLRVLVRDGRLEVLDRGPGIADEDAGRVFDRFYRADGARGLPGSGLGLAIVREVARTHGGEVFAGPRSGGGAVVGFTVGTEVLLPFSQLDHAGD</sequence>
<keyword evidence="7 14" id="KW-0418">Kinase</keyword>
<evidence type="ECO:0000259" key="12">
    <source>
        <dbReference type="PROSITE" id="PS50109"/>
    </source>
</evidence>
<evidence type="ECO:0000256" key="8">
    <source>
        <dbReference type="ARBA" id="ARBA00022989"/>
    </source>
</evidence>
<evidence type="ECO:0000256" key="6">
    <source>
        <dbReference type="ARBA" id="ARBA00022692"/>
    </source>
</evidence>
<dbReference type="CDD" id="cd06225">
    <property type="entry name" value="HAMP"/>
    <property type="match status" value="1"/>
</dbReference>
<comment type="catalytic activity">
    <reaction evidence="1">
        <text>ATP + protein L-histidine = ADP + protein N-phospho-L-histidine.</text>
        <dbReference type="EC" id="2.7.13.3"/>
    </reaction>
</comment>
<keyword evidence="9" id="KW-0902">Two-component regulatory system</keyword>
<protein>
    <recommendedName>
        <fullName evidence="3">histidine kinase</fullName>
        <ecNumber evidence="3">2.7.13.3</ecNumber>
    </recommendedName>
</protein>
<evidence type="ECO:0000256" key="9">
    <source>
        <dbReference type="ARBA" id="ARBA00023012"/>
    </source>
</evidence>
<dbReference type="CDD" id="cd00075">
    <property type="entry name" value="HATPase"/>
    <property type="match status" value="1"/>
</dbReference>
<keyword evidence="10 11" id="KW-0472">Membrane</keyword>
<dbReference type="EC" id="2.7.13.3" evidence="3"/>
<keyword evidence="8 11" id="KW-1133">Transmembrane helix</keyword>
<organism evidence="14 15">
    <name type="scientific">Amycolatopsis saalfeldensis</name>
    <dbReference type="NCBI Taxonomy" id="394193"/>
    <lineage>
        <taxon>Bacteria</taxon>
        <taxon>Bacillati</taxon>
        <taxon>Actinomycetota</taxon>
        <taxon>Actinomycetes</taxon>
        <taxon>Pseudonocardiales</taxon>
        <taxon>Pseudonocardiaceae</taxon>
        <taxon>Amycolatopsis</taxon>
    </lineage>
</organism>
<dbReference type="STRING" id="394193.SAMN04489732_10226"/>
<dbReference type="InterPro" id="IPR036890">
    <property type="entry name" value="HATPase_C_sf"/>
</dbReference>
<dbReference type="OrthoDB" id="9786919at2"/>
<keyword evidence="4" id="KW-0597">Phosphoprotein</keyword>
<reference evidence="14 15" key="1">
    <citation type="submission" date="2016-10" db="EMBL/GenBank/DDBJ databases">
        <authorList>
            <person name="de Groot N.N."/>
        </authorList>
    </citation>
    <scope>NUCLEOTIDE SEQUENCE [LARGE SCALE GENOMIC DNA]</scope>
    <source>
        <strain evidence="14 15">DSM 44993</strain>
    </source>
</reference>
<evidence type="ECO:0000259" key="13">
    <source>
        <dbReference type="PROSITE" id="PS50885"/>
    </source>
</evidence>
<dbReference type="InterPro" id="IPR036097">
    <property type="entry name" value="HisK_dim/P_sf"/>
</dbReference>